<evidence type="ECO:0000313" key="3">
    <source>
        <dbReference type="Proteomes" id="UP000283530"/>
    </source>
</evidence>
<dbReference type="PANTHER" id="PTHR22881:SF42">
    <property type="entry name" value="DNA-BINDING BROMODOMAIN-CONTAINING PROTEIN"/>
    <property type="match status" value="1"/>
</dbReference>
<dbReference type="PANTHER" id="PTHR22881">
    <property type="entry name" value="BROMODOMAIN CONTAINING PROTEIN"/>
    <property type="match status" value="1"/>
</dbReference>
<gene>
    <name evidence="2" type="ORF">CKAN_01514400</name>
</gene>
<keyword evidence="3" id="KW-1185">Reference proteome</keyword>
<dbReference type="Proteomes" id="UP000283530">
    <property type="component" value="Unassembled WGS sequence"/>
</dbReference>
<dbReference type="EMBL" id="QPKB01000006">
    <property type="protein sequence ID" value="RWR86255.1"/>
    <property type="molecule type" value="Genomic_DNA"/>
</dbReference>
<dbReference type="OrthoDB" id="21449at2759"/>
<evidence type="ECO:0000256" key="1">
    <source>
        <dbReference type="SAM" id="MobiDB-lite"/>
    </source>
</evidence>
<organism evidence="2 3">
    <name type="scientific">Cinnamomum micranthum f. kanehirae</name>
    <dbReference type="NCBI Taxonomy" id="337451"/>
    <lineage>
        <taxon>Eukaryota</taxon>
        <taxon>Viridiplantae</taxon>
        <taxon>Streptophyta</taxon>
        <taxon>Embryophyta</taxon>
        <taxon>Tracheophyta</taxon>
        <taxon>Spermatophyta</taxon>
        <taxon>Magnoliopsida</taxon>
        <taxon>Magnoliidae</taxon>
        <taxon>Laurales</taxon>
        <taxon>Lauraceae</taxon>
        <taxon>Cinnamomum</taxon>
    </lineage>
</organism>
<comment type="caution">
    <text evidence="2">The sequence shown here is derived from an EMBL/GenBank/DDBJ whole genome shotgun (WGS) entry which is preliminary data.</text>
</comment>
<feature type="compositionally biased region" description="Polar residues" evidence="1">
    <location>
        <begin position="581"/>
        <end position="600"/>
    </location>
</feature>
<sequence>MKIRVCGINESRFPVDAFGFYDGIGVLDFDGLGVGKGTVRGEKGLQKGLNERVGLGFRKQGRRLACDGSNGCRVWQKVKGFHSKFGRKLFVVDENRRSTYNVSDQPVTRTESVLATFESEMKQLVVVGLHADHSYARSLARFAGTLGPVAWRIASQKIEQVLPASYKFGRGWVGEYEPLQTPVLLLENYSQREPAYNLICQHKLESNKVQEIKEKSKVIQDGNPTSVALKSETSAEAVCDHTPKRSNLDDKLSCFGIVSVTNPNVQDIRLQQQNLRNIDFSMPDRSVLKQIEVSCSSSLSNTIPNNALLKLEPHSQEMTSRLLEMVSRSRNLMHSGPFKQTEALETLHNSENAYQSSNGVRMDGGAVDALPNVRARNTLDSTSTIGNLSLPFVSNHQVAGALSFFGLGNNKQGLDDPVKVMKKFLNSPMVDNSQVSPPVLSSRRDDSYLATATAKAWMSVGAQGLKLNNISPSQMKIATASLYNPTRELPCLVSRSHEDNSGSGGSQSENRFPGQIHAQPVRVGGDPRFQNSKLTASCQLPASDRSRFPMESPWRGFVPHNPHQRQKAEMAAPDLNISFQSAGSPVQQQSSGIQADSQQPDLALQL</sequence>
<dbReference type="AlphaFoldDB" id="A0A443P664"/>
<evidence type="ECO:0000313" key="2">
    <source>
        <dbReference type="EMBL" id="RWR86255.1"/>
    </source>
</evidence>
<accession>A0A443P664</accession>
<feature type="region of interest" description="Disordered" evidence="1">
    <location>
        <begin position="494"/>
        <end position="531"/>
    </location>
</feature>
<dbReference type="InterPro" id="IPR051831">
    <property type="entry name" value="Bromodomain_contain_prot"/>
</dbReference>
<proteinExistence type="predicted"/>
<dbReference type="STRING" id="337451.A0A443P664"/>
<name>A0A443P664_9MAGN</name>
<reference evidence="2 3" key="1">
    <citation type="journal article" date="2019" name="Nat. Plants">
        <title>Stout camphor tree genome fills gaps in understanding of flowering plant genome evolution.</title>
        <authorList>
            <person name="Chaw S.M."/>
            <person name="Liu Y.C."/>
            <person name="Wu Y.W."/>
            <person name="Wang H.Y."/>
            <person name="Lin C.I."/>
            <person name="Wu C.S."/>
            <person name="Ke H.M."/>
            <person name="Chang L.Y."/>
            <person name="Hsu C.Y."/>
            <person name="Yang H.T."/>
            <person name="Sudianto E."/>
            <person name="Hsu M.H."/>
            <person name="Wu K.P."/>
            <person name="Wang L.N."/>
            <person name="Leebens-Mack J.H."/>
            <person name="Tsai I.J."/>
        </authorList>
    </citation>
    <scope>NUCLEOTIDE SEQUENCE [LARGE SCALE GENOMIC DNA]</scope>
    <source>
        <strain evidence="3">cv. Chaw 1501</strain>
        <tissue evidence="2">Young leaves</tissue>
    </source>
</reference>
<feature type="region of interest" description="Disordered" evidence="1">
    <location>
        <begin position="581"/>
        <end position="606"/>
    </location>
</feature>
<protein>
    <submittedName>
        <fullName evidence="2">Transcription factor gte11</fullName>
    </submittedName>
</protein>